<accession>A0A1M3KX26</accession>
<evidence type="ECO:0000256" key="1">
    <source>
        <dbReference type="SAM" id="SignalP"/>
    </source>
</evidence>
<feature type="chain" id="PRO_5012002059" description="VOC domain-containing protein" evidence="1">
    <location>
        <begin position="22"/>
        <end position="272"/>
    </location>
</feature>
<dbReference type="Proteomes" id="UP000184233">
    <property type="component" value="Unassembled WGS sequence"/>
</dbReference>
<keyword evidence="1" id="KW-0732">Signal</keyword>
<dbReference type="EMBL" id="MKVH01000024">
    <property type="protein sequence ID" value="OJX56814.1"/>
    <property type="molecule type" value="Genomic_DNA"/>
</dbReference>
<gene>
    <name evidence="2" type="ORF">BGO89_09810</name>
</gene>
<name>A0A1M3KX26_9BACT</name>
<dbReference type="AlphaFoldDB" id="A0A1M3KX26"/>
<dbReference type="SUPFAM" id="SSF54593">
    <property type="entry name" value="Glyoxalase/Bleomycin resistance protein/Dihydroxybiphenyl dioxygenase"/>
    <property type="match status" value="2"/>
</dbReference>
<evidence type="ECO:0000313" key="2">
    <source>
        <dbReference type="EMBL" id="OJX56814.1"/>
    </source>
</evidence>
<reference evidence="2 3" key="1">
    <citation type="submission" date="2016-09" db="EMBL/GenBank/DDBJ databases">
        <title>Genome-resolved meta-omics ties microbial dynamics to process performance in biotechnology for thiocyanate degradation.</title>
        <authorList>
            <person name="Kantor R.S."/>
            <person name="Huddy R.J."/>
            <person name="Iyer R."/>
            <person name="Thomas B.C."/>
            <person name="Brown C.T."/>
            <person name="Anantharaman K."/>
            <person name="Tringe S."/>
            <person name="Hettich R.L."/>
            <person name="Harrison S.T."/>
            <person name="Banfield J.F."/>
        </authorList>
    </citation>
    <scope>NUCLEOTIDE SEQUENCE [LARGE SCALE GENOMIC DNA]</scope>
    <source>
        <strain evidence="2">59-99</strain>
    </source>
</reference>
<sequence length="272" mass="30121">MIRSSIIITAMLCIAWSSLSAQEQPIARQPVTTSIVGTPTRLAMAVENVFTSMAWYARLGFSPLSTYSTKPDSIMYLTDGQVAISLVRTTMPSPVLYFRAQNMKAVMDTLKALAIATTYDVRGPSFGEIRFRSPGGVFCAVRPADDEPAVNATVHENTVCGRNTEWSIGVDRLAHEKNFWHALGFTVRREANEPYPFTIVSDGIVSIGLHEQRDIPTLAITYFATDMEARIDRLKKSGITFEEEIPSPDNRISNAILKSTDGQLIFMFEGVQ</sequence>
<evidence type="ECO:0000313" key="3">
    <source>
        <dbReference type="Proteomes" id="UP000184233"/>
    </source>
</evidence>
<feature type="signal peptide" evidence="1">
    <location>
        <begin position="1"/>
        <end position="21"/>
    </location>
</feature>
<comment type="caution">
    <text evidence="2">The sequence shown here is derived from an EMBL/GenBank/DDBJ whole genome shotgun (WGS) entry which is preliminary data.</text>
</comment>
<dbReference type="STRING" id="1895771.BGO89_09810"/>
<dbReference type="InterPro" id="IPR029068">
    <property type="entry name" value="Glyas_Bleomycin-R_OHBP_Dase"/>
</dbReference>
<protein>
    <recommendedName>
        <fullName evidence="4">VOC domain-containing protein</fullName>
    </recommendedName>
</protein>
<organism evidence="2 3">
    <name type="scientific">Candidatus Kapaibacterium thiocyanatum</name>
    <dbReference type="NCBI Taxonomy" id="1895771"/>
    <lineage>
        <taxon>Bacteria</taxon>
        <taxon>Pseudomonadati</taxon>
        <taxon>Candidatus Kapaibacteriota</taxon>
        <taxon>Candidatus Kapaibacteriia</taxon>
        <taxon>Candidatus Kapaibacteriales</taxon>
        <taxon>Candidatus Kapaibacteriaceae</taxon>
        <taxon>Candidatus Kapaibacterium</taxon>
    </lineage>
</organism>
<evidence type="ECO:0008006" key="4">
    <source>
        <dbReference type="Google" id="ProtNLM"/>
    </source>
</evidence>
<proteinExistence type="predicted"/>